<dbReference type="Gene3D" id="3.40.630.30">
    <property type="match status" value="1"/>
</dbReference>
<organism evidence="1 2">
    <name type="scientific">Aquicella siphonis</name>
    <dbReference type="NCBI Taxonomy" id="254247"/>
    <lineage>
        <taxon>Bacteria</taxon>
        <taxon>Pseudomonadati</taxon>
        <taxon>Pseudomonadota</taxon>
        <taxon>Gammaproteobacteria</taxon>
        <taxon>Legionellales</taxon>
        <taxon>Coxiellaceae</taxon>
        <taxon>Aquicella</taxon>
    </lineage>
</organism>
<name>A0A5E4PEA1_9COXI</name>
<dbReference type="AlphaFoldDB" id="A0A5E4PEA1"/>
<proteinExistence type="predicted"/>
<keyword evidence="2" id="KW-1185">Reference proteome</keyword>
<dbReference type="KEGG" id="asip:AQUSIP_01990"/>
<dbReference type="SUPFAM" id="SSF55729">
    <property type="entry name" value="Acyl-CoA N-acyltransferases (Nat)"/>
    <property type="match status" value="1"/>
</dbReference>
<dbReference type="Proteomes" id="UP000324194">
    <property type="component" value="Chromosome 1"/>
</dbReference>
<evidence type="ECO:0000313" key="1">
    <source>
        <dbReference type="EMBL" id="VVC74925.1"/>
    </source>
</evidence>
<dbReference type="EMBL" id="LR699119">
    <property type="protein sequence ID" value="VVC74925.1"/>
    <property type="molecule type" value="Genomic_DNA"/>
</dbReference>
<sequence length="254" mass="28795">MDCVISSKEITDLQARQILQQIDIDHRYSYEILQPVHVDRTASMFIRSFCDSEPMTRYVNMDYDSFAPFARAVVQKAANDGLSIVALDGGKVIACALTEDIVDPLPMTFNVSPKFKYIFALLEQLTSGFLHGKQFQKKHVAHLFITAVDEDYRKNGLSKQVNFRAMSLAADEGFSFMVSELTNIYNELGIMHHLKNASLLLGSQVYREYTLDGVRPFANLPGGAAGYLWELKCDALLTYTQDNILQKRTLRTFR</sequence>
<protein>
    <recommendedName>
        <fullName evidence="3">N-acetyltransferase domain-containing protein</fullName>
    </recommendedName>
</protein>
<accession>A0A5E4PEA1</accession>
<reference evidence="1 2" key="1">
    <citation type="submission" date="2019-08" db="EMBL/GenBank/DDBJ databases">
        <authorList>
            <person name="Guy L."/>
        </authorList>
    </citation>
    <scope>NUCLEOTIDE SEQUENCE [LARGE SCALE GENOMIC DNA]</scope>
    <source>
        <strain evidence="1 2">SGT-108</strain>
    </source>
</reference>
<evidence type="ECO:0008006" key="3">
    <source>
        <dbReference type="Google" id="ProtNLM"/>
    </source>
</evidence>
<dbReference type="OrthoDB" id="9794566at2"/>
<dbReference type="RefSeq" id="WP_148337768.1">
    <property type="nucleotide sequence ID" value="NZ_LR699119.1"/>
</dbReference>
<dbReference type="InterPro" id="IPR016181">
    <property type="entry name" value="Acyl_CoA_acyltransferase"/>
</dbReference>
<gene>
    <name evidence="1" type="ORF">AQUSIP_01990</name>
</gene>
<evidence type="ECO:0000313" key="2">
    <source>
        <dbReference type="Proteomes" id="UP000324194"/>
    </source>
</evidence>